<dbReference type="AlphaFoldDB" id="A0A0A2LML1"/>
<dbReference type="STRING" id="1406840.Q763_08600"/>
<dbReference type="EMBL" id="JRLV01000008">
    <property type="protein sequence ID" value="KGO81134.1"/>
    <property type="molecule type" value="Genomic_DNA"/>
</dbReference>
<dbReference type="Pfam" id="PF12867">
    <property type="entry name" value="DinB_2"/>
    <property type="match status" value="1"/>
</dbReference>
<gene>
    <name evidence="2" type="ORF">Q763_08600</name>
</gene>
<comment type="caution">
    <text evidence="2">The sequence shown here is derived from an EMBL/GenBank/DDBJ whole genome shotgun (WGS) entry which is preliminary data.</text>
</comment>
<name>A0A0A2LML1_9FLAO</name>
<dbReference type="InterPro" id="IPR034660">
    <property type="entry name" value="DinB/YfiT-like"/>
</dbReference>
<protein>
    <recommendedName>
        <fullName evidence="1">DinB-like domain-containing protein</fullName>
    </recommendedName>
</protein>
<dbReference type="SUPFAM" id="SSF109854">
    <property type="entry name" value="DinB/YfiT-like putative metalloenzymes"/>
    <property type="match status" value="1"/>
</dbReference>
<dbReference type="eggNOG" id="COG2318">
    <property type="taxonomic scope" value="Bacteria"/>
</dbReference>
<organism evidence="2 3">
    <name type="scientific">Flavobacterium beibuense F44-8</name>
    <dbReference type="NCBI Taxonomy" id="1406840"/>
    <lineage>
        <taxon>Bacteria</taxon>
        <taxon>Pseudomonadati</taxon>
        <taxon>Bacteroidota</taxon>
        <taxon>Flavobacteriia</taxon>
        <taxon>Flavobacteriales</taxon>
        <taxon>Flavobacteriaceae</taxon>
        <taxon>Flavobacterium</taxon>
    </lineage>
</organism>
<dbReference type="InterPro" id="IPR024775">
    <property type="entry name" value="DinB-like"/>
</dbReference>
<proteinExistence type="predicted"/>
<keyword evidence="3" id="KW-1185">Reference proteome</keyword>
<dbReference type="RefSeq" id="WP_035133174.1">
    <property type="nucleotide sequence ID" value="NZ_JRLV01000008.1"/>
</dbReference>
<feature type="domain" description="DinB-like" evidence="1">
    <location>
        <begin position="10"/>
        <end position="144"/>
    </location>
</feature>
<evidence type="ECO:0000313" key="2">
    <source>
        <dbReference type="EMBL" id="KGO81134.1"/>
    </source>
</evidence>
<dbReference type="Gene3D" id="1.20.120.450">
    <property type="entry name" value="dinb family like domain"/>
    <property type="match status" value="1"/>
</dbReference>
<reference evidence="2 3" key="1">
    <citation type="submission" date="2013-09" db="EMBL/GenBank/DDBJ databases">
        <authorList>
            <person name="Zeng Z."/>
            <person name="Chen C."/>
        </authorList>
    </citation>
    <scope>NUCLEOTIDE SEQUENCE [LARGE SCALE GENOMIC DNA]</scope>
    <source>
        <strain evidence="2 3">F44-8</strain>
    </source>
</reference>
<evidence type="ECO:0000259" key="1">
    <source>
        <dbReference type="Pfam" id="PF12867"/>
    </source>
</evidence>
<dbReference type="Proteomes" id="UP000030129">
    <property type="component" value="Unassembled WGS sequence"/>
</dbReference>
<evidence type="ECO:0000313" key="3">
    <source>
        <dbReference type="Proteomes" id="UP000030129"/>
    </source>
</evidence>
<accession>A0A0A2LML1</accession>
<sequence length="151" mass="17453">METSFKVTRTSREIYTEWLESYTLEQLNKIPQGFNNNLIWNIGHIMVSQQILVYGGAGLPMDVSEELLAKYRRGSKPETDVTQEEVNEIKNLLFSTIEKTEDDYKNGVFTTYNARKSELGFELSSVEDAITFNNYHEGIHLGIMMQLKKFI</sequence>